<name>A0A0G4FBJ6_9ALVE</name>
<evidence type="ECO:0000313" key="2">
    <source>
        <dbReference type="EMBL" id="CEM10296.1"/>
    </source>
</evidence>
<protein>
    <submittedName>
        <fullName evidence="2">Uncharacterized protein</fullName>
    </submittedName>
</protein>
<sequence>MLPSSSIHGQTLRQHTQQNKPPPGDPRGAVRSSHLSDDLCDGPGSPNAYVTEKQQRRLKVLLLKALNSPQALCPSVTALIHQLAARTPNLPPVRTDRQKKGRQEFDATCNSAPLPKRPKAEAAEETQAATAVSGAVGIPHQSFTSASASSFLTTAHNGFPGPVPAAHPQSASAAANATAPAPRDAPNPPLNPTLLPRQSLLNAQLPEPFPYLRHSPVSVSFHASLSEAEIQAETVRRECVCKVFFYLYYMKQPVRSAFVWNNVLHYRNIIMPKQTFLHEEPLLFELPEGKPLHGRVIGLTMWLMAQKQYLQWHNFLSKKENQWNVVPQGAAMDPTPCFEHLKGDSWALTYEKLKYTVSWKLRSVPHGRGKGKGGGGGHKPASGEKGEGEKGERRARSGKGNWSCQQRDPRVSAHSSARDGWCERGGRGRRNSRNGLHGLLRLWQCFLFGFPLSRLSAAGARTAAAATGQSS</sequence>
<reference evidence="2" key="1">
    <citation type="submission" date="2014-11" db="EMBL/GenBank/DDBJ databases">
        <authorList>
            <person name="Otto D Thomas"/>
            <person name="Naeem Raeece"/>
        </authorList>
    </citation>
    <scope>NUCLEOTIDE SEQUENCE</scope>
</reference>
<gene>
    <name evidence="2" type="ORF">Cvel_16150</name>
</gene>
<dbReference type="EMBL" id="CDMZ01000255">
    <property type="protein sequence ID" value="CEM10296.1"/>
    <property type="molecule type" value="Genomic_DNA"/>
</dbReference>
<feature type="compositionally biased region" description="Basic and acidic residues" evidence="1">
    <location>
        <begin position="407"/>
        <end position="426"/>
    </location>
</feature>
<organism evidence="2">
    <name type="scientific">Chromera velia CCMP2878</name>
    <dbReference type="NCBI Taxonomy" id="1169474"/>
    <lineage>
        <taxon>Eukaryota</taxon>
        <taxon>Sar</taxon>
        <taxon>Alveolata</taxon>
        <taxon>Colpodellida</taxon>
        <taxon>Chromeraceae</taxon>
        <taxon>Chromera</taxon>
    </lineage>
</organism>
<feature type="compositionally biased region" description="Low complexity" evidence="1">
    <location>
        <begin position="164"/>
        <end position="182"/>
    </location>
</feature>
<evidence type="ECO:0000256" key="1">
    <source>
        <dbReference type="SAM" id="MobiDB-lite"/>
    </source>
</evidence>
<feature type="region of interest" description="Disordered" evidence="1">
    <location>
        <begin position="90"/>
        <end position="121"/>
    </location>
</feature>
<feature type="compositionally biased region" description="Polar residues" evidence="1">
    <location>
        <begin position="1"/>
        <end position="19"/>
    </location>
</feature>
<feature type="compositionally biased region" description="Basic and acidic residues" evidence="1">
    <location>
        <begin position="94"/>
        <end position="105"/>
    </location>
</feature>
<feature type="region of interest" description="Disordered" evidence="1">
    <location>
        <begin position="160"/>
        <end position="189"/>
    </location>
</feature>
<feature type="region of interest" description="Disordered" evidence="1">
    <location>
        <begin position="1"/>
        <end position="47"/>
    </location>
</feature>
<accession>A0A0G4FBJ6</accession>
<dbReference type="VEuPathDB" id="CryptoDB:Cvel_16150"/>
<dbReference type="AlphaFoldDB" id="A0A0G4FBJ6"/>
<proteinExistence type="predicted"/>
<feature type="region of interest" description="Disordered" evidence="1">
    <location>
        <begin position="366"/>
        <end position="428"/>
    </location>
</feature>
<feature type="compositionally biased region" description="Basic and acidic residues" evidence="1">
    <location>
        <begin position="381"/>
        <end position="395"/>
    </location>
</feature>